<organism evidence="2">
    <name type="scientific">Oppiella nova</name>
    <dbReference type="NCBI Taxonomy" id="334625"/>
    <lineage>
        <taxon>Eukaryota</taxon>
        <taxon>Metazoa</taxon>
        <taxon>Ecdysozoa</taxon>
        <taxon>Arthropoda</taxon>
        <taxon>Chelicerata</taxon>
        <taxon>Arachnida</taxon>
        <taxon>Acari</taxon>
        <taxon>Acariformes</taxon>
        <taxon>Sarcoptiformes</taxon>
        <taxon>Oribatida</taxon>
        <taxon>Brachypylina</taxon>
        <taxon>Oppioidea</taxon>
        <taxon>Oppiidae</taxon>
        <taxon>Oppiella</taxon>
    </lineage>
</organism>
<feature type="signal peptide" evidence="1">
    <location>
        <begin position="1"/>
        <end position="21"/>
    </location>
</feature>
<gene>
    <name evidence="2" type="ORF">ONB1V03_LOCUS20198</name>
</gene>
<keyword evidence="1" id="KW-0732">Signal</keyword>
<proteinExistence type="predicted"/>
<feature type="chain" id="PRO_5036212008" evidence="1">
    <location>
        <begin position="22"/>
        <end position="104"/>
    </location>
</feature>
<accession>A0A7R9QZT2</accession>
<evidence type="ECO:0000313" key="2">
    <source>
        <dbReference type="EMBL" id="CAD7663640.1"/>
    </source>
</evidence>
<sequence>MLNTIVCLILVIHIIVPNIESLESDDKSEDIKRRLPDNFRQYKSTTTTTRPDEVYIEPLQDVKEFCFQMLEKYRNGGDGDYVWRPYNSRFYGELRWKKKIPKNV</sequence>
<keyword evidence="3" id="KW-1185">Reference proteome</keyword>
<protein>
    <submittedName>
        <fullName evidence="2">Uncharacterized protein</fullName>
    </submittedName>
</protein>
<dbReference type="AlphaFoldDB" id="A0A7R9QZT2"/>
<reference evidence="2" key="1">
    <citation type="submission" date="2020-11" db="EMBL/GenBank/DDBJ databases">
        <authorList>
            <person name="Tran Van P."/>
        </authorList>
    </citation>
    <scope>NUCLEOTIDE SEQUENCE</scope>
</reference>
<evidence type="ECO:0000313" key="3">
    <source>
        <dbReference type="Proteomes" id="UP000728032"/>
    </source>
</evidence>
<dbReference type="EMBL" id="CAJPVJ010033670">
    <property type="protein sequence ID" value="CAG2180777.1"/>
    <property type="molecule type" value="Genomic_DNA"/>
</dbReference>
<name>A0A7R9QZT2_9ACAR</name>
<dbReference type="EMBL" id="OC948495">
    <property type="protein sequence ID" value="CAD7663640.1"/>
    <property type="molecule type" value="Genomic_DNA"/>
</dbReference>
<dbReference type="OrthoDB" id="10307267at2759"/>
<dbReference type="Proteomes" id="UP000728032">
    <property type="component" value="Unassembled WGS sequence"/>
</dbReference>
<evidence type="ECO:0000256" key="1">
    <source>
        <dbReference type="SAM" id="SignalP"/>
    </source>
</evidence>